<evidence type="ECO:0000313" key="2">
    <source>
        <dbReference type="Proteomes" id="UP000241639"/>
    </source>
</evidence>
<organism evidence="1 2">
    <name type="scientific">Desmospora activa DSM 45169</name>
    <dbReference type="NCBI Taxonomy" id="1121389"/>
    <lineage>
        <taxon>Bacteria</taxon>
        <taxon>Bacillati</taxon>
        <taxon>Bacillota</taxon>
        <taxon>Bacilli</taxon>
        <taxon>Bacillales</taxon>
        <taxon>Thermoactinomycetaceae</taxon>
        <taxon>Desmospora</taxon>
    </lineage>
</organism>
<proteinExistence type="predicted"/>
<name>A0A2T4ZBL3_9BACL</name>
<comment type="caution">
    <text evidence="1">The sequence shown here is derived from an EMBL/GenBank/DDBJ whole genome shotgun (WGS) entry which is preliminary data.</text>
</comment>
<gene>
    <name evidence="1" type="ORF">C8J48_1867</name>
</gene>
<accession>A0A2T4ZBL3</accession>
<dbReference type="Pfam" id="PF07485">
    <property type="entry name" value="DUF1529"/>
    <property type="match status" value="1"/>
</dbReference>
<evidence type="ECO:0000313" key="1">
    <source>
        <dbReference type="EMBL" id="PTM59262.1"/>
    </source>
</evidence>
<sequence>MQKYTQKGGIIFNMNNNEIICRNFANIIGGQHGFTGGKCVATIPRSQIRATILGVRFSVTSSFSFESKNNLSGKALCLGRVALLQKEVEPFVAVIRDQGIIVSSIHNEWLFEKPRLIYVNIESVEKPLLFARKVRKALQVI</sequence>
<dbReference type="AlphaFoldDB" id="A0A2T4ZBL3"/>
<dbReference type="EMBL" id="PZZP01000001">
    <property type="protein sequence ID" value="PTM59262.1"/>
    <property type="molecule type" value="Genomic_DNA"/>
</dbReference>
<reference evidence="1 2" key="1">
    <citation type="submission" date="2018-04" db="EMBL/GenBank/DDBJ databases">
        <title>Genomic Encyclopedia of Archaeal and Bacterial Type Strains, Phase II (KMG-II): from individual species to whole genera.</title>
        <authorList>
            <person name="Goeker M."/>
        </authorList>
    </citation>
    <scope>NUCLEOTIDE SEQUENCE [LARGE SCALE GENOMIC DNA]</scope>
    <source>
        <strain evidence="1 2">DSM 45169</strain>
    </source>
</reference>
<dbReference type="Proteomes" id="UP000241639">
    <property type="component" value="Unassembled WGS sequence"/>
</dbReference>
<keyword evidence="2" id="KW-1185">Reference proteome</keyword>
<dbReference type="InterPro" id="IPR011094">
    <property type="entry name" value="Uncharacterised_LppY/LpqO"/>
</dbReference>
<protein>
    <submittedName>
        <fullName evidence="1">Uncharacterized protein DUF1259</fullName>
    </submittedName>
</protein>